<accession>A0A8C7S8N8</accession>
<dbReference type="Proteomes" id="UP000694395">
    <property type="component" value="Chromosome 11"/>
</dbReference>
<name>A0A8C7S8N8_ONCMY</name>
<sequence>MNKLRWAFVSAVMIYCVILLTIYHTEQNAVSNNERSHCIEIKLYSTLLSKKAVTAHSVEKNALIYLSFTVTLLVLGQVARLNPQADKAVIVNKNLFLTDLSS</sequence>
<evidence type="ECO:0000313" key="2">
    <source>
        <dbReference type="Ensembl" id="ENSOMYP00000061757.1"/>
    </source>
</evidence>
<dbReference type="Ensembl" id="ENSOMYT00000067255.2">
    <property type="protein sequence ID" value="ENSOMYP00000061757.1"/>
    <property type="gene ID" value="ENSOMYG00000028561.2"/>
</dbReference>
<dbReference type="AlphaFoldDB" id="A0A8C7S8N8"/>
<reference evidence="2" key="3">
    <citation type="submission" date="2025-09" db="UniProtKB">
        <authorList>
            <consortium name="Ensembl"/>
        </authorList>
    </citation>
    <scope>IDENTIFICATION</scope>
</reference>
<reference evidence="2" key="1">
    <citation type="submission" date="2020-07" db="EMBL/GenBank/DDBJ databases">
        <title>A long reads based de novo assembly of the rainbow trout Arlee double haploid line genome.</title>
        <authorList>
            <person name="Gao G."/>
            <person name="Palti Y."/>
        </authorList>
    </citation>
    <scope>NUCLEOTIDE SEQUENCE [LARGE SCALE GENOMIC DNA]</scope>
</reference>
<evidence type="ECO:0000256" key="1">
    <source>
        <dbReference type="SAM" id="Phobius"/>
    </source>
</evidence>
<reference evidence="2" key="2">
    <citation type="submission" date="2025-08" db="UniProtKB">
        <authorList>
            <consortium name="Ensembl"/>
        </authorList>
    </citation>
    <scope>IDENTIFICATION</scope>
</reference>
<dbReference type="GeneTree" id="ENSGT01000000220973"/>
<proteinExistence type="predicted"/>
<keyword evidence="3" id="KW-1185">Reference proteome</keyword>
<organism evidence="2 3">
    <name type="scientific">Oncorhynchus mykiss</name>
    <name type="common">Rainbow trout</name>
    <name type="synonym">Salmo gairdneri</name>
    <dbReference type="NCBI Taxonomy" id="8022"/>
    <lineage>
        <taxon>Eukaryota</taxon>
        <taxon>Metazoa</taxon>
        <taxon>Chordata</taxon>
        <taxon>Craniata</taxon>
        <taxon>Vertebrata</taxon>
        <taxon>Euteleostomi</taxon>
        <taxon>Actinopterygii</taxon>
        <taxon>Neopterygii</taxon>
        <taxon>Teleostei</taxon>
        <taxon>Protacanthopterygii</taxon>
        <taxon>Salmoniformes</taxon>
        <taxon>Salmonidae</taxon>
        <taxon>Salmoninae</taxon>
        <taxon>Oncorhynchus</taxon>
    </lineage>
</organism>
<protein>
    <submittedName>
        <fullName evidence="2">Uncharacterized protein</fullName>
    </submittedName>
</protein>
<evidence type="ECO:0000313" key="3">
    <source>
        <dbReference type="Proteomes" id="UP000694395"/>
    </source>
</evidence>
<keyword evidence="1" id="KW-1133">Transmembrane helix</keyword>
<feature type="transmembrane region" description="Helical" evidence="1">
    <location>
        <begin position="6"/>
        <end position="25"/>
    </location>
</feature>
<keyword evidence="1" id="KW-0812">Transmembrane</keyword>
<keyword evidence="1" id="KW-0472">Membrane</keyword>